<dbReference type="KEGG" id="vhl:BME96_10810"/>
<evidence type="ECO:0000313" key="1">
    <source>
        <dbReference type="EMBL" id="APC48643.1"/>
    </source>
</evidence>
<gene>
    <name evidence="1" type="ORF">BME96_10810</name>
</gene>
<evidence type="ECO:0000313" key="2">
    <source>
        <dbReference type="Proteomes" id="UP000182945"/>
    </source>
</evidence>
<sequence length="71" mass="8391">MSQRKTIRLYPNQIVSLLKLHAPVNTLKMIKNKILFFGSIAIVRKNIFCSIRSWKELRPNLAYKKLSEIFE</sequence>
<proteinExistence type="predicted"/>
<organism evidence="1 2">
    <name type="scientific">Virgibacillus halodenitrificans</name>
    <name type="common">Bacillus halodenitrificans</name>
    <dbReference type="NCBI Taxonomy" id="1482"/>
    <lineage>
        <taxon>Bacteria</taxon>
        <taxon>Bacillati</taxon>
        <taxon>Bacillota</taxon>
        <taxon>Bacilli</taxon>
        <taxon>Bacillales</taxon>
        <taxon>Bacillaceae</taxon>
        <taxon>Virgibacillus</taxon>
    </lineage>
</organism>
<accession>A0AAC9J006</accession>
<protein>
    <submittedName>
        <fullName evidence="1">Uncharacterized protein</fullName>
    </submittedName>
</protein>
<dbReference type="AlphaFoldDB" id="A0AAC9J006"/>
<dbReference type="EMBL" id="CP017962">
    <property type="protein sequence ID" value="APC48643.1"/>
    <property type="molecule type" value="Genomic_DNA"/>
</dbReference>
<name>A0AAC9J006_VIRHA</name>
<dbReference type="Proteomes" id="UP000182945">
    <property type="component" value="Chromosome"/>
</dbReference>
<reference evidence="1 2" key="1">
    <citation type="submission" date="2016-11" db="EMBL/GenBank/DDBJ databases">
        <title>Complete genome sequencing of Virgibacillus halodenitrificans PDB-F2.</title>
        <authorList>
            <person name="Sun Z."/>
            <person name="Zhou Y."/>
            <person name="Li H."/>
        </authorList>
    </citation>
    <scope>NUCLEOTIDE SEQUENCE [LARGE SCALE GENOMIC DNA]</scope>
    <source>
        <strain evidence="1 2">PDB-F2</strain>
    </source>
</reference>